<dbReference type="Gene3D" id="2.40.30.130">
    <property type="match status" value="1"/>
</dbReference>
<reference evidence="1 2" key="1">
    <citation type="journal article" date="2012" name="PLoS Pathog.">
        <title>Diverse lifestyles and strategies of plant pathogenesis encoded in the genomes of eighteen Dothideomycetes fungi.</title>
        <authorList>
            <person name="Ohm R.A."/>
            <person name="Feau N."/>
            <person name="Henrissat B."/>
            <person name="Schoch C.L."/>
            <person name="Horwitz B.A."/>
            <person name="Barry K.W."/>
            <person name="Condon B.J."/>
            <person name="Copeland A.C."/>
            <person name="Dhillon B."/>
            <person name="Glaser F."/>
            <person name="Hesse C.N."/>
            <person name="Kosti I."/>
            <person name="LaButti K."/>
            <person name="Lindquist E.A."/>
            <person name="Lucas S."/>
            <person name="Salamov A.A."/>
            <person name="Bradshaw R.E."/>
            <person name="Ciuffetti L."/>
            <person name="Hamelin R.C."/>
            <person name="Kema G.H.J."/>
            <person name="Lawrence C."/>
            <person name="Scott J.A."/>
            <person name="Spatafora J.W."/>
            <person name="Turgeon B.G."/>
            <person name="de Wit P.J.G.M."/>
            <person name="Zhong S."/>
            <person name="Goodwin S.B."/>
            <person name="Grigoriev I.V."/>
        </authorList>
    </citation>
    <scope>NUCLEOTIDE SEQUENCE [LARGE SCALE GENOMIC DNA]</scope>
    <source>
        <strain evidence="1 2">SO2202</strain>
    </source>
</reference>
<organism evidence="1 2">
    <name type="scientific">Sphaerulina musiva (strain SO2202)</name>
    <name type="common">Poplar stem canker fungus</name>
    <name type="synonym">Septoria musiva</name>
    <dbReference type="NCBI Taxonomy" id="692275"/>
    <lineage>
        <taxon>Eukaryota</taxon>
        <taxon>Fungi</taxon>
        <taxon>Dikarya</taxon>
        <taxon>Ascomycota</taxon>
        <taxon>Pezizomycotina</taxon>
        <taxon>Dothideomycetes</taxon>
        <taxon>Dothideomycetidae</taxon>
        <taxon>Mycosphaerellales</taxon>
        <taxon>Mycosphaerellaceae</taxon>
        <taxon>Sphaerulina</taxon>
    </lineage>
</organism>
<dbReference type="HOGENOM" id="CLU_3074523_0_0_1"/>
<dbReference type="GeneID" id="27905996"/>
<feature type="non-terminal residue" evidence="1">
    <location>
        <position position="1"/>
    </location>
</feature>
<evidence type="ECO:0000313" key="2">
    <source>
        <dbReference type="Proteomes" id="UP000016931"/>
    </source>
</evidence>
<protein>
    <submittedName>
        <fullName evidence="1">Uncharacterized protein</fullName>
    </submittedName>
</protein>
<dbReference type="AlphaFoldDB" id="M3D623"/>
<dbReference type="EMBL" id="KB456263">
    <property type="protein sequence ID" value="EMF13324.1"/>
    <property type="molecule type" value="Genomic_DNA"/>
</dbReference>
<evidence type="ECO:0000313" key="1">
    <source>
        <dbReference type="EMBL" id="EMF13324.1"/>
    </source>
</evidence>
<dbReference type="OrthoDB" id="288942at2759"/>
<proteinExistence type="predicted"/>
<accession>M3D623</accession>
<sequence length="53" mass="5699">SKCEVVESAEMSLYARGGGQPCDTGVMDIDGAKLSVECATCLRWDDPALRLNH</sequence>
<dbReference type="Proteomes" id="UP000016931">
    <property type="component" value="Unassembled WGS sequence"/>
</dbReference>
<keyword evidence="2" id="KW-1185">Reference proteome</keyword>
<gene>
    <name evidence="1" type="ORF">SEPMUDRAFT_42140</name>
</gene>
<dbReference type="RefSeq" id="XP_016761445.1">
    <property type="nucleotide sequence ID" value="XM_016908859.1"/>
</dbReference>
<name>M3D623_SPHMS</name>